<evidence type="ECO:0000313" key="5">
    <source>
        <dbReference type="EMBL" id="GLK91803.1"/>
    </source>
</evidence>
<dbReference type="PANTHER" id="PTHR30328:SF54">
    <property type="entry name" value="HTH-TYPE TRANSCRIPTIONAL REPRESSOR SCO4008"/>
    <property type="match status" value="1"/>
</dbReference>
<evidence type="ECO:0000256" key="1">
    <source>
        <dbReference type="ARBA" id="ARBA00023125"/>
    </source>
</evidence>
<accession>A0A9W6KBR4</accession>
<dbReference type="Gene3D" id="1.10.357.10">
    <property type="entry name" value="Tetracycline Repressor, domain 2"/>
    <property type="match status" value="1"/>
</dbReference>
<keyword evidence="6" id="KW-1185">Reference proteome</keyword>
<feature type="region of interest" description="Disordered" evidence="3">
    <location>
        <begin position="1"/>
        <end position="42"/>
    </location>
</feature>
<dbReference type="EMBL" id="BSFN01000026">
    <property type="protein sequence ID" value="GLK91803.1"/>
    <property type="molecule type" value="Genomic_DNA"/>
</dbReference>
<dbReference type="PROSITE" id="PS50977">
    <property type="entry name" value="HTH_TETR_2"/>
    <property type="match status" value="1"/>
</dbReference>
<sequence>MKSKSIEDVAGPGKPAKKKAPAKKLGAKADKPAAGVKAKVARTMSAKSEQRRELQIKNKRESIIQAALGLFSQFGMHGTSLDQVAVAADVSKTNLLYYFSSKEELYTNVLQHLLEIWLLPLGDFDAEQQPLDVIGRYIRAKLELSRDHPAESKLFCMEIMQGAPLIKAQLQQQLQPLVANKVAVIQQWIDAGSLAPLDPYHLIFSIWSITQHYADFSTQVQAITGKTLADPVFFDHVLCNLQNLICEGVRPR</sequence>
<dbReference type="PRINTS" id="PR00455">
    <property type="entry name" value="HTHTETR"/>
</dbReference>
<dbReference type="InterPro" id="IPR009057">
    <property type="entry name" value="Homeodomain-like_sf"/>
</dbReference>
<dbReference type="SUPFAM" id="SSF46689">
    <property type="entry name" value="Homeodomain-like"/>
    <property type="match status" value="1"/>
</dbReference>
<dbReference type="SUPFAM" id="SSF48498">
    <property type="entry name" value="Tetracyclin repressor-like, C-terminal domain"/>
    <property type="match status" value="1"/>
</dbReference>
<dbReference type="Proteomes" id="UP001143328">
    <property type="component" value="Unassembled WGS sequence"/>
</dbReference>
<gene>
    <name evidence="5" type="ORF">GCM10017655_48670</name>
</gene>
<evidence type="ECO:0000256" key="2">
    <source>
        <dbReference type="PROSITE-ProRule" id="PRU00335"/>
    </source>
</evidence>
<evidence type="ECO:0000256" key="3">
    <source>
        <dbReference type="SAM" id="MobiDB-lite"/>
    </source>
</evidence>
<dbReference type="NCBIfam" id="NF011584">
    <property type="entry name" value="PRK15008.1"/>
    <property type="match status" value="1"/>
</dbReference>
<dbReference type="GO" id="GO:0045892">
    <property type="term" value="P:negative regulation of DNA-templated transcription"/>
    <property type="evidence" value="ECO:0007669"/>
    <property type="project" value="InterPro"/>
</dbReference>
<dbReference type="Gene3D" id="1.10.10.60">
    <property type="entry name" value="Homeodomain-like"/>
    <property type="match status" value="1"/>
</dbReference>
<name>A0A9W6KBR4_9PSED</name>
<feature type="compositionally biased region" description="Basic residues" evidence="3">
    <location>
        <begin position="15"/>
        <end position="26"/>
    </location>
</feature>
<reference evidence="5" key="2">
    <citation type="submission" date="2023-01" db="EMBL/GenBank/DDBJ databases">
        <authorList>
            <person name="Sun Q."/>
            <person name="Evtushenko L."/>
        </authorList>
    </citation>
    <scope>NUCLEOTIDE SEQUENCE</scope>
    <source>
        <strain evidence="5">VKM B-2935</strain>
    </source>
</reference>
<dbReference type="InterPro" id="IPR001647">
    <property type="entry name" value="HTH_TetR"/>
</dbReference>
<dbReference type="GO" id="GO:0003677">
    <property type="term" value="F:DNA binding"/>
    <property type="evidence" value="ECO:0007669"/>
    <property type="project" value="UniProtKB-UniRule"/>
</dbReference>
<dbReference type="InterPro" id="IPR036271">
    <property type="entry name" value="Tet_transcr_reg_TetR-rel_C_sf"/>
</dbReference>
<feature type="DNA-binding region" description="H-T-H motif" evidence="2">
    <location>
        <begin position="80"/>
        <end position="99"/>
    </location>
</feature>
<dbReference type="InterPro" id="IPR013573">
    <property type="entry name" value="Tscrpt_reg_YcdC_C"/>
</dbReference>
<feature type="domain" description="HTH tetR-type" evidence="4">
    <location>
        <begin position="57"/>
        <end position="117"/>
    </location>
</feature>
<dbReference type="PANTHER" id="PTHR30328">
    <property type="entry name" value="TRANSCRIPTIONAL REPRESSOR"/>
    <property type="match status" value="1"/>
</dbReference>
<evidence type="ECO:0000259" key="4">
    <source>
        <dbReference type="PROSITE" id="PS50977"/>
    </source>
</evidence>
<reference evidence="5" key="1">
    <citation type="journal article" date="2014" name="Int. J. Syst. Evol. Microbiol.">
        <title>Complete genome sequence of Corynebacterium casei LMG S-19264T (=DSM 44701T), isolated from a smear-ripened cheese.</title>
        <authorList>
            <consortium name="US DOE Joint Genome Institute (JGI-PGF)"/>
            <person name="Walter F."/>
            <person name="Albersmeier A."/>
            <person name="Kalinowski J."/>
            <person name="Ruckert C."/>
        </authorList>
    </citation>
    <scope>NUCLEOTIDE SEQUENCE</scope>
    <source>
        <strain evidence="5">VKM B-2935</strain>
    </source>
</reference>
<dbReference type="Pfam" id="PF00440">
    <property type="entry name" value="TetR_N"/>
    <property type="match status" value="1"/>
</dbReference>
<organism evidence="5 6">
    <name type="scientific">Pseudomonas turukhanskensis</name>
    <dbReference type="NCBI Taxonomy" id="1806536"/>
    <lineage>
        <taxon>Bacteria</taxon>
        <taxon>Pseudomonadati</taxon>
        <taxon>Pseudomonadota</taxon>
        <taxon>Gammaproteobacteria</taxon>
        <taxon>Pseudomonadales</taxon>
        <taxon>Pseudomonadaceae</taxon>
        <taxon>Pseudomonas</taxon>
    </lineage>
</organism>
<keyword evidence="1 2" id="KW-0238">DNA-binding</keyword>
<comment type="caution">
    <text evidence="5">The sequence shown here is derived from an EMBL/GenBank/DDBJ whole genome shotgun (WGS) entry which is preliminary data.</text>
</comment>
<evidence type="ECO:0000313" key="6">
    <source>
        <dbReference type="Proteomes" id="UP001143328"/>
    </source>
</evidence>
<dbReference type="AlphaFoldDB" id="A0A9W6KBR4"/>
<protein>
    <submittedName>
        <fullName evidence="5">Pyrimidine utilization regulatory protein R</fullName>
    </submittedName>
</protein>
<dbReference type="Pfam" id="PF08362">
    <property type="entry name" value="TetR_C_3"/>
    <property type="match status" value="1"/>
</dbReference>
<proteinExistence type="predicted"/>
<dbReference type="InterPro" id="IPR050109">
    <property type="entry name" value="HTH-type_TetR-like_transc_reg"/>
</dbReference>